<gene>
    <name evidence="2" type="ORF">GCM10017596_16150</name>
</gene>
<dbReference type="EMBL" id="BSET01000001">
    <property type="protein sequence ID" value="GLK01900.1"/>
    <property type="molecule type" value="Genomic_DNA"/>
</dbReference>
<organism evidence="2 3">
    <name type="scientific">Microbacterium keratanolyticum</name>
    <dbReference type="NCBI Taxonomy" id="67574"/>
    <lineage>
        <taxon>Bacteria</taxon>
        <taxon>Bacillati</taxon>
        <taxon>Actinomycetota</taxon>
        <taxon>Actinomycetes</taxon>
        <taxon>Micrococcales</taxon>
        <taxon>Microbacteriaceae</taxon>
        <taxon>Microbacterium</taxon>
    </lineage>
</organism>
<reference evidence="2" key="2">
    <citation type="submission" date="2023-01" db="EMBL/GenBank/DDBJ databases">
        <authorList>
            <person name="Sun Q."/>
            <person name="Evtushenko L."/>
        </authorList>
    </citation>
    <scope>NUCLEOTIDE SEQUENCE</scope>
    <source>
        <strain evidence="2">VKM Ac-1958</strain>
    </source>
</reference>
<name>A0A9W6HT38_9MICO</name>
<protein>
    <recommendedName>
        <fullName evidence="4">Winged helix-turn-helix domain-containing protein</fullName>
    </recommendedName>
</protein>
<sequence>MTDSLSAAEARRMTLGAQGFSRRRPPAPQVRHLHTAMHRLGVLQIDSVNVFARAHYMPLYARLGAYDPSLLDRTFLSGGGRYVEYLAHEATFVPVADWALWDFRMQDYRRRYGHAWLEGDNARTLAWVRDELAARGPSRPVDIRGDAPKNRGPWWDWDEVKHALEHLWRIGEVAIAGRQGFERRYALAADVIPSAAQTPPVPRADAIRELVQRAARSLGVATQSDLADYYRIKDRPLVQQALRDLTDEGTLIPTVVRGWEKGGRPLPAWRHRDAALPRRIDAASVLSPFDPVVWFRERALRLYGLDYRIEIYVPAHLRRYGYYSLPVLVGDRIVARVDLKADRATSTLQVQSAWWEPSAKPATDAPAIATELLTAARWQQLEHVSVSRWGDAADDLARMLDGHTAHLGSFARHEHPRAERALPETATRPAAEATGRVK</sequence>
<evidence type="ECO:0000256" key="1">
    <source>
        <dbReference type="SAM" id="MobiDB-lite"/>
    </source>
</evidence>
<dbReference type="Proteomes" id="UP001142325">
    <property type="component" value="Unassembled WGS sequence"/>
</dbReference>
<keyword evidence="3" id="KW-1185">Reference proteome</keyword>
<dbReference type="PANTHER" id="PTHR30528">
    <property type="entry name" value="CYTOPLASMIC PROTEIN"/>
    <property type="match status" value="1"/>
</dbReference>
<evidence type="ECO:0000313" key="2">
    <source>
        <dbReference type="EMBL" id="GLK01900.1"/>
    </source>
</evidence>
<dbReference type="PANTHER" id="PTHR30528:SF0">
    <property type="entry name" value="CYTOPLASMIC PROTEIN"/>
    <property type="match status" value="1"/>
</dbReference>
<accession>A0A9W6HT38</accession>
<dbReference type="AlphaFoldDB" id="A0A9W6HT38"/>
<comment type="caution">
    <text evidence="2">The sequence shown here is derived from an EMBL/GenBank/DDBJ whole genome shotgun (WGS) entry which is preliminary data.</text>
</comment>
<reference evidence="2" key="1">
    <citation type="journal article" date="2014" name="Int. J. Syst. Evol. Microbiol.">
        <title>Complete genome sequence of Corynebacterium casei LMG S-19264T (=DSM 44701T), isolated from a smear-ripened cheese.</title>
        <authorList>
            <consortium name="US DOE Joint Genome Institute (JGI-PGF)"/>
            <person name="Walter F."/>
            <person name="Albersmeier A."/>
            <person name="Kalinowski J."/>
            <person name="Ruckert C."/>
        </authorList>
    </citation>
    <scope>NUCLEOTIDE SEQUENCE</scope>
    <source>
        <strain evidence="2">VKM Ac-1958</strain>
    </source>
</reference>
<feature type="compositionally biased region" description="Basic and acidic residues" evidence="1">
    <location>
        <begin position="411"/>
        <end position="422"/>
    </location>
</feature>
<feature type="compositionally biased region" description="Low complexity" evidence="1">
    <location>
        <begin position="423"/>
        <end position="438"/>
    </location>
</feature>
<evidence type="ECO:0000313" key="3">
    <source>
        <dbReference type="Proteomes" id="UP001142325"/>
    </source>
</evidence>
<dbReference type="Pfam" id="PF06224">
    <property type="entry name" value="AlkZ-like"/>
    <property type="match status" value="1"/>
</dbReference>
<feature type="region of interest" description="Disordered" evidence="1">
    <location>
        <begin position="411"/>
        <end position="438"/>
    </location>
</feature>
<proteinExistence type="predicted"/>
<dbReference type="RefSeq" id="WP_204939502.1">
    <property type="nucleotide sequence ID" value="NZ_BAAAUM010000001.1"/>
</dbReference>
<dbReference type="InterPro" id="IPR009351">
    <property type="entry name" value="AlkZ-like"/>
</dbReference>
<evidence type="ECO:0008006" key="4">
    <source>
        <dbReference type="Google" id="ProtNLM"/>
    </source>
</evidence>